<keyword evidence="1" id="KW-0472">Membrane</keyword>
<organism evidence="2 3">
    <name type="scientific">candidate division WS5 bacterium</name>
    <dbReference type="NCBI Taxonomy" id="2093353"/>
    <lineage>
        <taxon>Bacteria</taxon>
        <taxon>candidate division WS5</taxon>
    </lineage>
</organism>
<keyword evidence="1" id="KW-1133">Transmembrane helix</keyword>
<proteinExistence type="predicted"/>
<evidence type="ECO:0000313" key="2">
    <source>
        <dbReference type="EMBL" id="RJO61166.1"/>
    </source>
</evidence>
<dbReference type="Proteomes" id="UP000285655">
    <property type="component" value="Unassembled WGS sequence"/>
</dbReference>
<evidence type="ECO:0000256" key="1">
    <source>
        <dbReference type="SAM" id="Phobius"/>
    </source>
</evidence>
<comment type="caution">
    <text evidence="2">The sequence shown here is derived from an EMBL/GenBank/DDBJ whole genome shotgun (WGS) entry which is preliminary data.</text>
</comment>
<feature type="non-terminal residue" evidence="2">
    <location>
        <position position="340"/>
    </location>
</feature>
<keyword evidence="1" id="KW-0812">Transmembrane</keyword>
<sequence length="340" mass="36976">MLARLLIIVLFPVTLFLMVQIPTSYAIGKCNNPIANTVPDPLFENSLDARFIVDVGKNKQSNISGWKIEFQCGTRQDQKDALFVPDSESKIYIDISNSGTLMNRCEFDPKNSPVPIKVKAQVGNNDVDYCEASYVVHDSIKYCTLDIQPDKEIIIGTPITVSGKNLSKDVQYVLKLDDQEQAAGPRSAINAPSFDYPLDISKLSYGLHQVTLHRIIYDTLGPFAWKYHHGPPLCEVIFNVGDDTQPGVKISQDNQLTKGLGGIITSAAGIACDTHDGGPVRDDTPDHRIGIMTAIGCVPTEPVELVKGLFRLALGVSGGIALLLMIFGGFLMITSAGNPD</sequence>
<evidence type="ECO:0000313" key="3">
    <source>
        <dbReference type="Proteomes" id="UP000285655"/>
    </source>
</evidence>
<gene>
    <name evidence="2" type="ORF">C4544_03580</name>
</gene>
<accession>A0A419DDB6</accession>
<dbReference type="AlphaFoldDB" id="A0A419DDB6"/>
<protein>
    <submittedName>
        <fullName evidence="2">Uncharacterized protein</fullName>
    </submittedName>
</protein>
<feature type="transmembrane region" description="Helical" evidence="1">
    <location>
        <begin position="309"/>
        <end position="333"/>
    </location>
</feature>
<reference evidence="2 3" key="1">
    <citation type="journal article" date="2017" name="ISME J.">
        <title>Energy and carbon metabolisms in a deep terrestrial subsurface fluid microbial community.</title>
        <authorList>
            <person name="Momper L."/>
            <person name="Jungbluth S.P."/>
            <person name="Lee M.D."/>
            <person name="Amend J.P."/>
        </authorList>
    </citation>
    <scope>NUCLEOTIDE SEQUENCE [LARGE SCALE GENOMIC DNA]</scope>
    <source>
        <strain evidence="2">SURF_29</strain>
    </source>
</reference>
<name>A0A419DDB6_9BACT</name>
<dbReference type="EMBL" id="QZJW01000027">
    <property type="protein sequence ID" value="RJO61166.1"/>
    <property type="molecule type" value="Genomic_DNA"/>
</dbReference>